<accession>A0ABQ3UVN4</accession>
<dbReference type="EMBL" id="BNJG01000002">
    <property type="protein sequence ID" value="GHO56914.1"/>
    <property type="molecule type" value="Genomic_DNA"/>
</dbReference>
<sequence>MQRYVLPEYVAPFLQELARAPHVHIRLEPGTLRAWDFADLANFVR</sequence>
<proteinExistence type="predicted"/>
<evidence type="ECO:0000313" key="2">
    <source>
        <dbReference type="Proteomes" id="UP000654345"/>
    </source>
</evidence>
<protein>
    <submittedName>
        <fullName evidence="1">Uncharacterized protein</fullName>
    </submittedName>
</protein>
<gene>
    <name evidence="1" type="ORF">KSB_53890</name>
</gene>
<comment type="caution">
    <text evidence="1">The sequence shown here is derived from an EMBL/GenBank/DDBJ whole genome shotgun (WGS) entry which is preliminary data.</text>
</comment>
<name>A0ABQ3UVN4_9CHLR</name>
<keyword evidence="2" id="KW-1185">Reference proteome</keyword>
<dbReference type="Proteomes" id="UP000654345">
    <property type="component" value="Unassembled WGS sequence"/>
</dbReference>
<reference evidence="1 2" key="1">
    <citation type="journal article" date="2021" name="Int. J. Syst. Evol. Microbiol.">
        <title>Reticulibacter mediterranei gen. nov., sp. nov., within the new family Reticulibacteraceae fam. nov., and Ktedonospora formicarum gen. nov., sp. nov., Ktedonobacter robiniae sp. nov., Dictyobacter formicarum sp. nov. and Dictyobacter arantiisoli sp. nov., belonging to the class Ktedonobacteria.</title>
        <authorList>
            <person name="Yabe S."/>
            <person name="Zheng Y."/>
            <person name="Wang C.M."/>
            <person name="Sakai Y."/>
            <person name="Abe K."/>
            <person name="Yokota A."/>
            <person name="Donadio S."/>
            <person name="Cavaletti L."/>
            <person name="Monciardini P."/>
        </authorList>
    </citation>
    <scope>NUCLEOTIDE SEQUENCE [LARGE SCALE GENOMIC DNA]</scope>
    <source>
        <strain evidence="1 2">SOSP1-30</strain>
    </source>
</reference>
<evidence type="ECO:0000313" key="1">
    <source>
        <dbReference type="EMBL" id="GHO56914.1"/>
    </source>
</evidence>
<organism evidence="1 2">
    <name type="scientific">Ktedonobacter robiniae</name>
    <dbReference type="NCBI Taxonomy" id="2778365"/>
    <lineage>
        <taxon>Bacteria</taxon>
        <taxon>Bacillati</taxon>
        <taxon>Chloroflexota</taxon>
        <taxon>Ktedonobacteria</taxon>
        <taxon>Ktedonobacterales</taxon>
        <taxon>Ktedonobacteraceae</taxon>
        <taxon>Ktedonobacter</taxon>
    </lineage>
</organism>